<dbReference type="EMBL" id="BJWH01000003">
    <property type="protein sequence ID" value="GEL97427.1"/>
    <property type="molecule type" value="Genomic_DNA"/>
</dbReference>
<evidence type="ECO:0000313" key="1">
    <source>
        <dbReference type="EMBL" id="GEL97427.1"/>
    </source>
</evidence>
<sequence>MPGNLVTQSATVTCAHQGQAKPASASPRVTAGGQGVILLATPYTVSGCSYPPQSGGPDVSAQWSSGTTRVTSMQQPLAIQSGSGSCLPTGVPMTCTATQTRVSAT</sequence>
<dbReference type="RefSeq" id="WP_146844988.1">
    <property type="nucleotide sequence ID" value="NZ_BJWH01000003.1"/>
</dbReference>
<accession>A0A511JHE8</accession>
<dbReference type="OrthoDB" id="675629at2"/>
<evidence type="ECO:0000313" key="2">
    <source>
        <dbReference type="Proteomes" id="UP000321049"/>
    </source>
</evidence>
<protein>
    <submittedName>
        <fullName evidence="1">Uncharacterized protein</fullName>
    </submittedName>
</protein>
<reference evidence="1 2" key="1">
    <citation type="submission" date="2019-07" db="EMBL/GenBank/DDBJ databases">
        <title>Whole genome shotgun sequence of Cellulomonas terrae NBRC 100819.</title>
        <authorList>
            <person name="Hosoyama A."/>
            <person name="Uohara A."/>
            <person name="Ohji S."/>
            <person name="Ichikawa N."/>
        </authorList>
    </citation>
    <scope>NUCLEOTIDE SEQUENCE [LARGE SCALE GENOMIC DNA]</scope>
    <source>
        <strain evidence="1 2">NBRC 100819</strain>
    </source>
</reference>
<dbReference type="Proteomes" id="UP000321049">
    <property type="component" value="Unassembled WGS sequence"/>
</dbReference>
<comment type="caution">
    <text evidence="1">The sequence shown here is derived from an EMBL/GenBank/DDBJ whole genome shotgun (WGS) entry which is preliminary data.</text>
</comment>
<keyword evidence="2" id="KW-1185">Reference proteome</keyword>
<organism evidence="1 2">
    <name type="scientific">Cellulomonas terrae</name>
    <dbReference type="NCBI Taxonomy" id="311234"/>
    <lineage>
        <taxon>Bacteria</taxon>
        <taxon>Bacillati</taxon>
        <taxon>Actinomycetota</taxon>
        <taxon>Actinomycetes</taxon>
        <taxon>Micrococcales</taxon>
        <taxon>Cellulomonadaceae</taxon>
        <taxon>Cellulomonas</taxon>
    </lineage>
</organism>
<name>A0A511JHE8_9CELL</name>
<dbReference type="AlphaFoldDB" id="A0A511JHE8"/>
<proteinExistence type="predicted"/>
<gene>
    <name evidence="1" type="ORF">CTE05_09740</name>
</gene>